<reference evidence="1 2" key="1">
    <citation type="journal article" date="2024" name="BMC Genomics">
        <title>De novo assembly and annotation of Popillia japonica's genome with initial clues to its potential as an invasive pest.</title>
        <authorList>
            <person name="Cucini C."/>
            <person name="Boschi S."/>
            <person name="Funari R."/>
            <person name="Cardaioli E."/>
            <person name="Iannotti N."/>
            <person name="Marturano G."/>
            <person name="Paoli F."/>
            <person name="Bruttini M."/>
            <person name="Carapelli A."/>
            <person name="Frati F."/>
            <person name="Nardi F."/>
        </authorList>
    </citation>
    <scope>NUCLEOTIDE SEQUENCE [LARGE SCALE GENOMIC DNA]</scope>
    <source>
        <strain evidence="1">DMR45628</strain>
    </source>
</reference>
<evidence type="ECO:0000313" key="1">
    <source>
        <dbReference type="EMBL" id="KAK9738828.1"/>
    </source>
</evidence>
<organism evidence="1 2">
    <name type="scientific">Popillia japonica</name>
    <name type="common">Japanese beetle</name>
    <dbReference type="NCBI Taxonomy" id="7064"/>
    <lineage>
        <taxon>Eukaryota</taxon>
        <taxon>Metazoa</taxon>
        <taxon>Ecdysozoa</taxon>
        <taxon>Arthropoda</taxon>
        <taxon>Hexapoda</taxon>
        <taxon>Insecta</taxon>
        <taxon>Pterygota</taxon>
        <taxon>Neoptera</taxon>
        <taxon>Endopterygota</taxon>
        <taxon>Coleoptera</taxon>
        <taxon>Polyphaga</taxon>
        <taxon>Scarabaeiformia</taxon>
        <taxon>Scarabaeidae</taxon>
        <taxon>Rutelinae</taxon>
        <taxon>Popillia</taxon>
    </lineage>
</organism>
<keyword evidence="2" id="KW-1185">Reference proteome</keyword>
<comment type="caution">
    <text evidence="1">The sequence shown here is derived from an EMBL/GenBank/DDBJ whole genome shotgun (WGS) entry which is preliminary data.</text>
</comment>
<name>A0AAW1LX69_POPJA</name>
<dbReference type="EMBL" id="JASPKY010000082">
    <property type="protein sequence ID" value="KAK9738828.1"/>
    <property type="molecule type" value="Genomic_DNA"/>
</dbReference>
<proteinExistence type="predicted"/>
<gene>
    <name evidence="1" type="ORF">QE152_g9560</name>
</gene>
<evidence type="ECO:0000313" key="2">
    <source>
        <dbReference type="Proteomes" id="UP001458880"/>
    </source>
</evidence>
<accession>A0AAW1LX69</accession>
<dbReference type="Proteomes" id="UP001458880">
    <property type="component" value="Unassembled WGS sequence"/>
</dbReference>
<sequence length="167" mass="19763">MEVLKEILKYPCIYHKQDDSQKPSDEEYSAWANIASIICGEKWWNLSEERKHGKVTILRGRWLISQERKHLKMYLRNKQLSSANLYNPLSIKSKPEGKKSEQPISVIQSRNSSLLRRKLSVDPDRRLLVLYLLPVFKQLGEKDKRDVIHRLYFAINQYNSDNMITDM</sequence>
<dbReference type="AlphaFoldDB" id="A0AAW1LX69"/>
<protein>
    <submittedName>
        <fullName evidence="1">Uncharacterized protein</fullName>
    </submittedName>
</protein>